<protein>
    <submittedName>
        <fullName evidence="1">Uncharacterized protein</fullName>
    </submittedName>
</protein>
<name>Q25BE2_HIS2V</name>
<evidence type="ECO:0000313" key="2">
    <source>
        <dbReference type="Proteomes" id="UP000002259"/>
    </source>
</evidence>
<dbReference type="GeneID" id="5142447"/>
<proteinExistence type="predicted"/>
<dbReference type="KEGG" id="vg:5142447"/>
<evidence type="ECO:0000313" key="1">
    <source>
        <dbReference type="EMBL" id="AAQ13786.1"/>
    </source>
</evidence>
<organism evidence="1 2">
    <name type="scientific">His 2 virus</name>
    <name type="common">His2V</name>
    <name type="synonym">Haloarcula hispanica virus 2</name>
    <dbReference type="NCBI Taxonomy" id="128710"/>
    <lineage>
        <taxon>Viruses</taxon>
        <taxon>Monodnaviria</taxon>
        <taxon>Trapavirae</taxon>
        <taxon>Saleviricota</taxon>
        <taxon>Huolimaviricetes</taxon>
        <taxon>Haloruvirales</taxon>
        <taxon>Pleolipoviridae</taxon>
        <taxon>Gammapleolipovirus</taxon>
        <taxon>Gammapleolipovirus australiense</taxon>
        <taxon>Gammapleolipovirus His2</taxon>
    </lineage>
</organism>
<dbReference type="RefSeq" id="YP_529648.1">
    <property type="nucleotide sequence ID" value="NC_007918.1"/>
</dbReference>
<dbReference type="Proteomes" id="UP000002259">
    <property type="component" value="Segment"/>
</dbReference>
<reference evidence="1 2" key="1">
    <citation type="journal article" date="2006" name="Virology">
        <title>His1 and His2 are distantly related, spindle-shaped haloviruses belonging to the novel virus group, Salterprovirus.</title>
        <authorList>
            <person name="Bath C."/>
            <person name="Cukalac T."/>
            <person name="Porter K."/>
            <person name="Dyall-Smith M.L."/>
        </authorList>
    </citation>
    <scope>NUCLEOTIDE SEQUENCE</scope>
</reference>
<keyword evidence="2" id="KW-1185">Reference proteome</keyword>
<organismHost>
    <name type="scientific">Haloarcula hispanica</name>
    <dbReference type="NCBI Taxonomy" id="51589"/>
</organismHost>
<accession>Q25BE2</accession>
<dbReference type="EMBL" id="AF191797">
    <property type="protein sequence ID" value="AAQ13786.1"/>
    <property type="molecule type" value="Genomic_DNA"/>
</dbReference>
<sequence length="65" mass="7291">MNGNLRRTIEMAEKTNKTTVKCPREECGYVWNYSGNMAMASCPSCTYKCNVEDCKVKNIGDKDGC</sequence>